<name>A0AAV4DR11_9GAST</name>
<comment type="caution">
    <text evidence="1">The sequence shown here is derived from an EMBL/GenBank/DDBJ whole genome shotgun (WGS) entry which is preliminary data.</text>
</comment>
<accession>A0AAV4DR11</accession>
<dbReference type="AlphaFoldDB" id="A0AAV4DR11"/>
<reference evidence="1 2" key="1">
    <citation type="journal article" date="2021" name="Elife">
        <title>Chloroplast acquisition without the gene transfer in kleptoplastic sea slugs, Plakobranchus ocellatus.</title>
        <authorList>
            <person name="Maeda T."/>
            <person name="Takahashi S."/>
            <person name="Yoshida T."/>
            <person name="Shimamura S."/>
            <person name="Takaki Y."/>
            <person name="Nagai Y."/>
            <person name="Toyoda A."/>
            <person name="Suzuki Y."/>
            <person name="Arimoto A."/>
            <person name="Ishii H."/>
            <person name="Satoh N."/>
            <person name="Nishiyama T."/>
            <person name="Hasebe M."/>
            <person name="Maruyama T."/>
            <person name="Minagawa J."/>
            <person name="Obokata J."/>
            <person name="Shigenobu S."/>
        </authorList>
    </citation>
    <scope>NUCLEOTIDE SEQUENCE [LARGE SCALE GENOMIC DNA]</scope>
</reference>
<keyword evidence="2" id="KW-1185">Reference proteome</keyword>
<organism evidence="1 2">
    <name type="scientific">Plakobranchus ocellatus</name>
    <dbReference type="NCBI Taxonomy" id="259542"/>
    <lineage>
        <taxon>Eukaryota</taxon>
        <taxon>Metazoa</taxon>
        <taxon>Spiralia</taxon>
        <taxon>Lophotrochozoa</taxon>
        <taxon>Mollusca</taxon>
        <taxon>Gastropoda</taxon>
        <taxon>Heterobranchia</taxon>
        <taxon>Euthyneura</taxon>
        <taxon>Panpulmonata</taxon>
        <taxon>Sacoglossa</taxon>
        <taxon>Placobranchoidea</taxon>
        <taxon>Plakobranchidae</taxon>
        <taxon>Plakobranchus</taxon>
    </lineage>
</organism>
<dbReference type="Proteomes" id="UP000735302">
    <property type="component" value="Unassembled WGS sequence"/>
</dbReference>
<evidence type="ECO:0000313" key="2">
    <source>
        <dbReference type="Proteomes" id="UP000735302"/>
    </source>
</evidence>
<dbReference type="EMBL" id="BLXT01008205">
    <property type="protein sequence ID" value="GFO46743.1"/>
    <property type="molecule type" value="Genomic_DNA"/>
</dbReference>
<evidence type="ECO:0000313" key="1">
    <source>
        <dbReference type="EMBL" id="GFO46743.1"/>
    </source>
</evidence>
<proteinExistence type="predicted"/>
<protein>
    <submittedName>
        <fullName evidence="1">Uncharacterized protein</fullName>
    </submittedName>
</protein>
<sequence>MQDFLFLSWKQIPSTITGMKVMTITRDMQLPLRKNAIGESAYQSIQTAFKIDVQWISDLMARLREGHRKQSYYDNKVSNRQQDPDVSILL</sequence>
<gene>
    <name evidence="1" type="ORF">PoB_007324800</name>
</gene>